<accession>A0A5C3PNU3</accession>
<feature type="transmembrane region" description="Helical" evidence="2">
    <location>
        <begin position="129"/>
        <end position="151"/>
    </location>
</feature>
<proteinExistence type="predicted"/>
<reference evidence="3 4" key="1">
    <citation type="journal article" date="2019" name="Nat. Ecol. Evol.">
        <title>Megaphylogeny resolves global patterns of mushroom evolution.</title>
        <authorList>
            <person name="Varga T."/>
            <person name="Krizsan K."/>
            <person name="Foldi C."/>
            <person name="Dima B."/>
            <person name="Sanchez-Garcia M."/>
            <person name="Sanchez-Ramirez S."/>
            <person name="Szollosi G.J."/>
            <person name="Szarkandi J.G."/>
            <person name="Papp V."/>
            <person name="Albert L."/>
            <person name="Andreopoulos W."/>
            <person name="Angelini C."/>
            <person name="Antonin V."/>
            <person name="Barry K.W."/>
            <person name="Bougher N.L."/>
            <person name="Buchanan P."/>
            <person name="Buyck B."/>
            <person name="Bense V."/>
            <person name="Catcheside P."/>
            <person name="Chovatia M."/>
            <person name="Cooper J."/>
            <person name="Damon W."/>
            <person name="Desjardin D."/>
            <person name="Finy P."/>
            <person name="Geml J."/>
            <person name="Haridas S."/>
            <person name="Hughes K."/>
            <person name="Justo A."/>
            <person name="Karasinski D."/>
            <person name="Kautmanova I."/>
            <person name="Kiss B."/>
            <person name="Kocsube S."/>
            <person name="Kotiranta H."/>
            <person name="LaButti K.M."/>
            <person name="Lechner B.E."/>
            <person name="Liimatainen K."/>
            <person name="Lipzen A."/>
            <person name="Lukacs Z."/>
            <person name="Mihaltcheva S."/>
            <person name="Morgado L.N."/>
            <person name="Niskanen T."/>
            <person name="Noordeloos M.E."/>
            <person name="Ohm R.A."/>
            <person name="Ortiz-Santana B."/>
            <person name="Ovrebo C."/>
            <person name="Racz N."/>
            <person name="Riley R."/>
            <person name="Savchenko A."/>
            <person name="Shiryaev A."/>
            <person name="Soop K."/>
            <person name="Spirin V."/>
            <person name="Szebenyi C."/>
            <person name="Tomsovsky M."/>
            <person name="Tulloss R.E."/>
            <person name="Uehling J."/>
            <person name="Grigoriev I.V."/>
            <person name="Vagvolgyi C."/>
            <person name="Papp T."/>
            <person name="Martin F.M."/>
            <person name="Miettinen O."/>
            <person name="Hibbett D.S."/>
            <person name="Nagy L.G."/>
        </authorList>
    </citation>
    <scope>NUCLEOTIDE SEQUENCE [LARGE SCALE GENOMIC DNA]</scope>
    <source>
        <strain evidence="3 4">HHB13444</strain>
    </source>
</reference>
<gene>
    <name evidence="3" type="ORF">K466DRAFT_583040</name>
</gene>
<evidence type="ECO:0000313" key="4">
    <source>
        <dbReference type="Proteomes" id="UP000308197"/>
    </source>
</evidence>
<feature type="region of interest" description="Disordered" evidence="1">
    <location>
        <begin position="313"/>
        <end position="332"/>
    </location>
</feature>
<keyword evidence="4" id="KW-1185">Reference proteome</keyword>
<feature type="transmembrane region" description="Helical" evidence="2">
    <location>
        <begin position="15"/>
        <end position="36"/>
    </location>
</feature>
<feature type="transmembrane region" description="Helical" evidence="2">
    <location>
        <begin position="212"/>
        <end position="234"/>
    </location>
</feature>
<feature type="compositionally biased region" description="Polar residues" evidence="1">
    <location>
        <begin position="313"/>
        <end position="324"/>
    </location>
</feature>
<dbReference type="AlphaFoldDB" id="A0A5C3PNU3"/>
<keyword evidence="2" id="KW-0472">Membrane</keyword>
<keyword evidence="2" id="KW-1133">Transmembrane helix</keyword>
<dbReference type="STRING" id="1314778.A0A5C3PNU3"/>
<feature type="transmembrane region" description="Helical" evidence="2">
    <location>
        <begin position="105"/>
        <end position="122"/>
    </location>
</feature>
<feature type="transmembrane region" description="Helical" evidence="2">
    <location>
        <begin position="240"/>
        <end position="262"/>
    </location>
</feature>
<feature type="transmembrane region" description="Helical" evidence="2">
    <location>
        <begin position="43"/>
        <end position="65"/>
    </location>
</feature>
<evidence type="ECO:0000256" key="1">
    <source>
        <dbReference type="SAM" id="MobiDB-lite"/>
    </source>
</evidence>
<keyword evidence="2" id="KW-0812">Transmembrane</keyword>
<dbReference type="Proteomes" id="UP000308197">
    <property type="component" value="Unassembled WGS sequence"/>
</dbReference>
<organism evidence="3 4">
    <name type="scientific">Polyporus arcularius HHB13444</name>
    <dbReference type="NCBI Taxonomy" id="1314778"/>
    <lineage>
        <taxon>Eukaryota</taxon>
        <taxon>Fungi</taxon>
        <taxon>Dikarya</taxon>
        <taxon>Basidiomycota</taxon>
        <taxon>Agaricomycotina</taxon>
        <taxon>Agaricomycetes</taxon>
        <taxon>Polyporales</taxon>
        <taxon>Polyporaceae</taxon>
        <taxon>Polyporus</taxon>
    </lineage>
</organism>
<feature type="transmembrane region" description="Helical" evidence="2">
    <location>
        <begin position="171"/>
        <end position="191"/>
    </location>
</feature>
<sequence>MSTDILVPNAHLVGLWLQIFATGAYFVYLPQCWFILRKKLREGLSMWMPIVCGMMALIVATDLIVEMYRGYHAFSVSGPKGGTLPNPSAFYANAATPESLVKNSITVSLAIISDVIIVYRTFIVWNFNYLVVIIPIGLLFGDIALGIWSTWTLSRTKVGDVLILADVSVRVKYFFVITFVLNALCASLICWKIWRINSRVSQAASSDRTTSRVFEVVIETAALYCAHLFILIVTDSVGSNVFFIFLDALPPVTALVFSMLIVRTRTGTQAPVTTGAMSTGIRFWSSGRTTHAPNTSHIGVEIDLERIVHTDTDSFPTRTAGTYDSNKEPDFD</sequence>
<evidence type="ECO:0000256" key="2">
    <source>
        <dbReference type="SAM" id="Phobius"/>
    </source>
</evidence>
<evidence type="ECO:0000313" key="3">
    <source>
        <dbReference type="EMBL" id="TFK91206.1"/>
    </source>
</evidence>
<protein>
    <submittedName>
        <fullName evidence="3">Uncharacterized protein</fullName>
    </submittedName>
</protein>
<name>A0A5C3PNU3_9APHY</name>
<dbReference type="EMBL" id="ML211026">
    <property type="protein sequence ID" value="TFK91206.1"/>
    <property type="molecule type" value="Genomic_DNA"/>
</dbReference>
<dbReference type="InParanoid" id="A0A5C3PNU3"/>